<dbReference type="GO" id="GO:0008270">
    <property type="term" value="F:zinc ion binding"/>
    <property type="evidence" value="ECO:0007669"/>
    <property type="project" value="UniProtKB-KW"/>
</dbReference>
<dbReference type="GO" id="GO:0003677">
    <property type="term" value="F:DNA binding"/>
    <property type="evidence" value="ECO:0007669"/>
    <property type="project" value="UniProtKB-UniRule"/>
</dbReference>
<dbReference type="InterPro" id="IPR052224">
    <property type="entry name" value="THAP_domain_protein"/>
</dbReference>
<keyword evidence="3" id="KW-0862">Zinc</keyword>
<evidence type="ECO:0000313" key="8">
    <source>
        <dbReference type="Proteomes" id="UP000835206"/>
    </source>
</evidence>
<evidence type="ECO:0000256" key="5">
    <source>
        <dbReference type="PROSITE-ProRule" id="PRU00309"/>
    </source>
</evidence>
<name>A0A9B2JWB6_BOMTE</name>
<keyword evidence="4 5" id="KW-0238">DNA-binding</keyword>
<dbReference type="SMART" id="SM00980">
    <property type="entry name" value="THAP"/>
    <property type="match status" value="1"/>
</dbReference>
<dbReference type="RefSeq" id="XP_012173334.2">
    <property type="nucleotide sequence ID" value="XM_012317944.3"/>
</dbReference>
<feature type="compositionally biased region" description="Polar residues" evidence="6">
    <location>
        <begin position="150"/>
        <end position="200"/>
    </location>
</feature>
<feature type="region of interest" description="Disordered" evidence="6">
    <location>
        <begin position="89"/>
        <end position="111"/>
    </location>
</feature>
<gene>
    <name evidence="9" type="primary">LOC100643019</name>
</gene>
<dbReference type="GeneID" id="100643019"/>
<dbReference type="PROSITE" id="PS50950">
    <property type="entry name" value="ZF_THAP"/>
    <property type="match status" value="1"/>
</dbReference>
<keyword evidence="8" id="KW-1185">Reference proteome</keyword>
<dbReference type="OrthoDB" id="7549390at2759"/>
<dbReference type="Gene3D" id="6.20.210.20">
    <property type="entry name" value="THAP domain"/>
    <property type="match status" value="1"/>
</dbReference>
<evidence type="ECO:0000256" key="2">
    <source>
        <dbReference type="ARBA" id="ARBA00022771"/>
    </source>
</evidence>
<feature type="domain" description="THAP-type" evidence="7">
    <location>
        <begin position="11"/>
        <end position="93"/>
    </location>
</feature>
<dbReference type="InterPro" id="IPR006612">
    <property type="entry name" value="THAP_Znf"/>
</dbReference>
<keyword evidence="1" id="KW-0479">Metal-binding</keyword>
<dbReference type="KEGG" id="bter:100643019"/>
<sequence>MNKGNIGMKSMTKKCMICKTEATPISKAKRSFHMFPKNELIRKKWMDAINLLTTPNFKTSYICSDHFDDKSFHDSDELRSRKRLRPDAVPQRISFKKSDDTSKEKDLGSEKLFERPVDKDCSKSEMVIDVSNTCIKATNEQDCLTEEESNNLTGEKSNSLTGEKSNSLTGEKSNSLTGEKSNSLTGEKSNSSMNNVPNSGNERKNSFNKKIPPKRIRFMTGFKTEHITREDFVSDEAWNRFLRLVTYERSRMAAAHNRNSRKEKKIKNFKLLIRDLENRDEVDAAQYVKVVLK</sequence>
<dbReference type="PANTHER" id="PTHR46927">
    <property type="entry name" value="AGAP005574-PA"/>
    <property type="match status" value="1"/>
</dbReference>
<dbReference type="PANTHER" id="PTHR46927:SF3">
    <property type="entry name" value="THAP-TYPE DOMAIN-CONTAINING PROTEIN"/>
    <property type="match status" value="1"/>
</dbReference>
<proteinExistence type="predicted"/>
<evidence type="ECO:0000256" key="1">
    <source>
        <dbReference type="ARBA" id="ARBA00022723"/>
    </source>
</evidence>
<evidence type="ECO:0000256" key="3">
    <source>
        <dbReference type="ARBA" id="ARBA00022833"/>
    </source>
</evidence>
<evidence type="ECO:0000256" key="6">
    <source>
        <dbReference type="SAM" id="MobiDB-lite"/>
    </source>
</evidence>
<evidence type="ECO:0000259" key="7">
    <source>
        <dbReference type="PROSITE" id="PS50950"/>
    </source>
</evidence>
<feature type="region of interest" description="Disordered" evidence="6">
    <location>
        <begin position="144"/>
        <end position="211"/>
    </location>
</feature>
<protein>
    <submittedName>
        <fullName evidence="9">Uncharacterized protein LOC100643019 isoform X1</fullName>
    </submittedName>
</protein>
<organism evidence="8 9">
    <name type="scientific">Bombus terrestris</name>
    <name type="common">Buff-tailed bumblebee</name>
    <name type="synonym">Apis terrestris</name>
    <dbReference type="NCBI Taxonomy" id="30195"/>
    <lineage>
        <taxon>Eukaryota</taxon>
        <taxon>Metazoa</taxon>
        <taxon>Ecdysozoa</taxon>
        <taxon>Arthropoda</taxon>
        <taxon>Hexapoda</taxon>
        <taxon>Insecta</taxon>
        <taxon>Pterygota</taxon>
        <taxon>Neoptera</taxon>
        <taxon>Endopterygota</taxon>
        <taxon>Hymenoptera</taxon>
        <taxon>Apocrita</taxon>
        <taxon>Aculeata</taxon>
        <taxon>Apoidea</taxon>
        <taxon>Anthophila</taxon>
        <taxon>Apidae</taxon>
        <taxon>Bombus</taxon>
        <taxon>Bombus</taxon>
    </lineage>
</organism>
<keyword evidence="2 5" id="KW-0863">Zinc-finger</keyword>
<feature type="compositionally biased region" description="Basic and acidic residues" evidence="6">
    <location>
        <begin position="96"/>
        <end position="111"/>
    </location>
</feature>
<accession>A0A9B2JWB6</accession>
<dbReference type="Proteomes" id="UP000835206">
    <property type="component" value="Chromosome 17"/>
</dbReference>
<dbReference type="SMART" id="SM00692">
    <property type="entry name" value="DM3"/>
    <property type="match status" value="1"/>
</dbReference>
<reference evidence="9" key="1">
    <citation type="submission" date="2025-08" db="UniProtKB">
        <authorList>
            <consortium name="RefSeq"/>
        </authorList>
    </citation>
    <scope>IDENTIFICATION</scope>
</reference>
<dbReference type="Pfam" id="PF05485">
    <property type="entry name" value="THAP"/>
    <property type="match status" value="1"/>
</dbReference>
<dbReference type="AlphaFoldDB" id="A0A9B2JWB6"/>
<evidence type="ECO:0000313" key="9">
    <source>
        <dbReference type="RefSeq" id="XP_012173334.2"/>
    </source>
</evidence>
<dbReference type="InterPro" id="IPR038441">
    <property type="entry name" value="THAP_Znf_sf"/>
</dbReference>
<dbReference type="SUPFAM" id="SSF57716">
    <property type="entry name" value="Glucocorticoid receptor-like (DNA-binding domain)"/>
    <property type="match status" value="1"/>
</dbReference>
<evidence type="ECO:0000256" key="4">
    <source>
        <dbReference type="ARBA" id="ARBA00023125"/>
    </source>
</evidence>